<dbReference type="Proteomes" id="UP000037020">
    <property type="component" value="Unassembled WGS sequence"/>
</dbReference>
<proteinExistence type="predicted"/>
<dbReference type="EMBL" id="LGUT01001348">
    <property type="protein sequence ID" value="KOG89125.1"/>
    <property type="molecule type" value="Genomic_DNA"/>
</dbReference>
<keyword evidence="3" id="KW-1185">Reference proteome</keyword>
<reference evidence="2 3" key="1">
    <citation type="submission" date="2015-07" db="EMBL/GenBank/DDBJ databases">
        <authorList>
            <person name="Ju K.-S."/>
            <person name="Doroghazi J.R."/>
            <person name="Metcalf W.W."/>
        </authorList>
    </citation>
    <scope>NUCLEOTIDE SEQUENCE [LARGE SCALE GENOMIC DNA]</scope>
    <source>
        <strain evidence="2 3">NRRL B-3589</strain>
    </source>
</reference>
<sequence>MDEKTVLATFDREMRQDVRPDGPGARVERVGGVVRQVGAEGHGWSAVLWSDLTEETADRAIAEQVEYFASLGREFEWKHYAHDRPGDLGERLSAAGLTPEPPESLMVAEVGELSTDAALPDGIELRAVTDEAGVDLMADVHERVFGTDATRLRRAVMDRLAEDPDTIAALVAMDGDEPVCSARIEFNPGTQFAGLWGGGTLPRWRGKGIYRALIARRAQIAAARGYRYLQVDASDDSAPILRRLGFARLSVTTPYVYQP</sequence>
<dbReference type="PROSITE" id="PS51186">
    <property type="entry name" value="GNAT"/>
    <property type="match status" value="1"/>
</dbReference>
<gene>
    <name evidence="2" type="ORF">ADK38_16025</name>
</gene>
<comment type="caution">
    <text evidence="2">The sequence shown here is derived from an EMBL/GenBank/DDBJ whole genome shotgun (WGS) entry which is preliminary data.</text>
</comment>
<name>A0ABR5J6T6_9ACTN</name>
<dbReference type="InterPro" id="IPR000182">
    <property type="entry name" value="GNAT_dom"/>
</dbReference>
<accession>A0ABR5J6T6</accession>
<dbReference type="InterPro" id="IPR016181">
    <property type="entry name" value="Acyl_CoA_acyltransferase"/>
</dbReference>
<dbReference type="SUPFAM" id="SSF55729">
    <property type="entry name" value="Acyl-CoA N-acyltransferases (Nat)"/>
    <property type="match status" value="1"/>
</dbReference>
<evidence type="ECO:0000259" key="1">
    <source>
        <dbReference type="PROSITE" id="PS51186"/>
    </source>
</evidence>
<dbReference type="Gene3D" id="3.40.630.30">
    <property type="match status" value="1"/>
</dbReference>
<organism evidence="2 3">
    <name type="scientific">Streptomyces varsoviensis</name>
    <dbReference type="NCBI Taxonomy" id="67373"/>
    <lineage>
        <taxon>Bacteria</taxon>
        <taxon>Bacillati</taxon>
        <taxon>Actinomycetota</taxon>
        <taxon>Actinomycetes</taxon>
        <taxon>Kitasatosporales</taxon>
        <taxon>Streptomycetaceae</taxon>
        <taxon>Streptomyces</taxon>
    </lineage>
</organism>
<protein>
    <submittedName>
        <fullName evidence="2">GCN5 family acetyltransferase</fullName>
    </submittedName>
</protein>
<dbReference type="Pfam" id="PF00583">
    <property type="entry name" value="Acetyltransf_1"/>
    <property type="match status" value="1"/>
</dbReference>
<feature type="domain" description="N-acetyltransferase" evidence="1">
    <location>
        <begin position="123"/>
        <end position="259"/>
    </location>
</feature>
<dbReference type="RefSeq" id="WP_030889543.1">
    <property type="nucleotide sequence ID" value="NZ_JBIRHZ010000017.1"/>
</dbReference>
<evidence type="ECO:0000313" key="3">
    <source>
        <dbReference type="Proteomes" id="UP000037020"/>
    </source>
</evidence>
<evidence type="ECO:0000313" key="2">
    <source>
        <dbReference type="EMBL" id="KOG89125.1"/>
    </source>
</evidence>